<evidence type="ECO:0000256" key="2">
    <source>
        <dbReference type="ARBA" id="ARBA00008376"/>
    </source>
</evidence>
<evidence type="ECO:0000256" key="1">
    <source>
        <dbReference type="ARBA" id="ARBA00004496"/>
    </source>
</evidence>
<dbReference type="GO" id="GO:0098609">
    <property type="term" value="P:cell-cell adhesion"/>
    <property type="evidence" value="ECO:0007669"/>
    <property type="project" value="TreeGrafter"/>
</dbReference>
<feature type="compositionally biased region" description="Basic and acidic residues" evidence="4">
    <location>
        <begin position="94"/>
        <end position="103"/>
    </location>
</feature>
<feature type="non-terminal residue" evidence="5">
    <location>
        <position position="1"/>
    </location>
</feature>
<dbReference type="PANTHER" id="PTHR18914">
    <property type="entry name" value="ALPHA CATENIN"/>
    <property type="match status" value="1"/>
</dbReference>
<dbReference type="Pfam" id="PF01044">
    <property type="entry name" value="Vinculin"/>
    <property type="match status" value="1"/>
</dbReference>
<evidence type="ECO:0000313" key="6">
    <source>
        <dbReference type="Proteomes" id="UP000281406"/>
    </source>
</evidence>
<dbReference type="GO" id="GO:0005912">
    <property type="term" value="C:adherens junction"/>
    <property type="evidence" value="ECO:0007669"/>
    <property type="project" value="TreeGrafter"/>
</dbReference>
<evidence type="ECO:0000256" key="4">
    <source>
        <dbReference type="SAM" id="MobiDB-lite"/>
    </source>
</evidence>
<proteinExistence type="inferred from homology"/>
<accession>A0A3N0XKW9</accession>
<dbReference type="PANTHER" id="PTHR18914:SF23">
    <property type="entry name" value="CATENIN ALPHA-2"/>
    <property type="match status" value="1"/>
</dbReference>
<organism evidence="5 6">
    <name type="scientific">Anabarilius grahami</name>
    <name type="common">Kanglang fish</name>
    <name type="synonym">Barilius grahami</name>
    <dbReference type="NCBI Taxonomy" id="495550"/>
    <lineage>
        <taxon>Eukaryota</taxon>
        <taxon>Metazoa</taxon>
        <taxon>Chordata</taxon>
        <taxon>Craniata</taxon>
        <taxon>Vertebrata</taxon>
        <taxon>Euteleostomi</taxon>
        <taxon>Actinopterygii</taxon>
        <taxon>Neopterygii</taxon>
        <taxon>Teleostei</taxon>
        <taxon>Ostariophysi</taxon>
        <taxon>Cypriniformes</taxon>
        <taxon>Xenocyprididae</taxon>
        <taxon>Xenocypridinae</taxon>
        <taxon>Xenocypridinae incertae sedis</taxon>
        <taxon>Anabarilius</taxon>
    </lineage>
</organism>
<reference evidence="5 6" key="1">
    <citation type="submission" date="2018-10" db="EMBL/GenBank/DDBJ databases">
        <title>Genome assembly for a Yunnan-Guizhou Plateau 3E fish, Anabarilius grahami (Regan), and its evolutionary and genetic applications.</title>
        <authorList>
            <person name="Jiang W."/>
        </authorList>
    </citation>
    <scope>NUCLEOTIDE SEQUENCE [LARGE SCALE GENOMIC DNA]</scope>
    <source>
        <strain evidence="5">AG-KIZ</strain>
        <tissue evidence="5">Muscle</tissue>
    </source>
</reference>
<evidence type="ECO:0000313" key="5">
    <source>
        <dbReference type="EMBL" id="ROI47816.1"/>
    </source>
</evidence>
<sequence length="103" mass="11560">LRKAVMDHISDSFLETNVPLLVLIEAAKSGNEKEVKEYAQVFREHANKLVEVLFLEHAEEEALKVLMSVQMILIIWNTQTEGSLDSEVSADPGSLEHADLEDL</sequence>
<dbReference type="GO" id="GO:0051015">
    <property type="term" value="F:actin filament binding"/>
    <property type="evidence" value="ECO:0007669"/>
    <property type="project" value="InterPro"/>
</dbReference>
<keyword evidence="6" id="KW-1185">Reference proteome</keyword>
<comment type="similarity">
    <text evidence="2">Belongs to the vinculin/alpha-catenin family.</text>
</comment>
<dbReference type="AlphaFoldDB" id="A0A3N0XKW9"/>
<dbReference type="EMBL" id="RJVU01071404">
    <property type="protein sequence ID" value="ROI47816.1"/>
    <property type="molecule type" value="Genomic_DNA"/>
</dbReference>
<dbReference type="InterPro" id="IPR006077">
    <property type="entry name" value="Vinculin/catenin"/>
</dbReference>
<comment type="caution">
    <text evidence="5">The sequence shown here is derived from an EMBL/GenBank/DDBJ whole genome shotgun (WGS) entry which is preliminary data.</text>
</comment>
<dbReference type="GO" id="GO:0016477">
    <property type="term" value="P:cell migration"/>
    <property type="evidence" value="ECO:0007669"/>
    <property type="project" value="TreeGrafter"/>
</dbReference>
<comment type="subcellular location">
    <subcellularLocation>
        <location evidence="1">Cytoplasm</location>
    </subcellularLocation>
</comment>
<dbReference type="GO" id="GO:0016342">
    <property type="term" value="C:catenin complex"/>
    <property type="evidence" value="ECO:0007669"/>
    <property type="project" value="TreeGrafter"/>
</dbReference>
<dbReference type="InterPro" id="IPR036723">
    <property type="entry name" value="Alpha-catenin/vinculin-like_sf"/>
</dbReference>
<keyword evidence="3" id="KW-0963">Cytoplasm</keyword>
<dbReference type="Proteomes" id="UP000281406">
    <property type="component" value="Unassembled WGS sequence"/>
</dbReference>
<protein>
    <submittedName>
        <fullName evidence="5">Catenin alpha-2</fullName>
    </submittedName>
</protein>
<dbReference type="Gene3D" id="1.20.120.810">
    <property type="entry name" value="Vinculin, Vh2 four-helix bundle"/>
    <property type="match status" value="1"/>
</dbReference>
<dbReference type="SUPFAM" id="SSF47220">
    <property type="entry name" value="alpha-catenin/vinculin-like"/>
    <property type="match status" value="1"/>
</dbReference>
<dbReference type="OrthoDB" id="6376697at2759"/>
<dbReference type="GO" id="GO:0008013">
    <property type="term" value="F:beta-catenin binding"/>
    <property type="evidence" value="ECO:0007669"/>
    <property type="project" value="TreeGrafter"/>
</dbReference>
<feature type="region of interest" description="Disordered" evidence="4">
    <location>
        <begin position="82"/>
        <end position="103"/>
    </location>
</feature>
<dbReference type="GO" id="GO:0005737">
    <property type="term" value="C:cytoplasm"/>
    <property type="evidence" value="ECO:0007669"/>
    <property type="project" value="UniProtKB-SubCell"/>
</dbReference>
<name>A0A3N0XKW9_ANAGA</name>
<evidence type="ECO:0000256" key="3">
    <source>
        <dbReference type="ARBA" id="ARBA00022490"/>
    </source>
</evidence>
<gene>
    <name evidence="5" type="ORF">DPX16_16239</name>
</gene>